<dbReference type="SMART" id="SM00790">
    <property type="entry name" value="AFOR_N"/>
    <property type="match status" value="1"/>
</dbReference>
<reference evidence="10 11" key="1">
    <citation type="submission" date="2023-07" db="EMBL/GenBank/DDBJ databases">
        <title>Genomic Encyclopedia of Type Strains, Phase IV (KMG-IV): sequencing the most valuable type-strain genomes for metagenomic binning, comparative biology and taxonomic classification.</title>
        <authorList>
            <person name="Goeker M."/>
        </authorList>
    </citation>
    <scope>NUCLEOTIDE SEQUENCE [LARGE SCALE GENOMIC DNA]</scope>
    <source>
        <strain evidence="10 11">DSM 12396</strain>
    </source>
</reference>
<dbReference type="InterPro" id="IPR013983">
    <property type="entry name" value="Ald_Fedxn_OxRdtase_N"/>
</dbReference>
<dbReference type="RefSeq" id="WP_307403163.1">
    <property type="nucleotide sequence ID" value="NZ_JAUSUX010000023.1"/>
</dbReference>
<dbReference type="InterPro" id="IPR051919">
    <property type="entry name" value="W-dependent_AOR"/>
</dbReference>
<comment type="caution">
    <text evidence="10">The sequence shown here is derived from an EMBL/GenBank/DDBJ whole genome shotgun (WGS) entry which is preliminary data.</text>
</comment>
<keyword evidence="4" id="KW-0479">Metal-binding</keyword>
<dbReference type="Pfam" id="PF02730">
    <property type="entry name" value="AFOR_N"/>
    <property type="match status" value="1"/>
</dbReference>
<dbReference type="InterPro" id="IPR036021">
    <property type="entry name" value="Tungsten_al_ferr_oxy-like_C"/>
</dbReference>
<keyword evidence="11" id="KW-1185">Reference proteome</keyword>
<dbReference type="InterPro" id="IPR013984">
    <property type="entry name" value="Ald_Fedxn_OxRdtase_dom2"/>
</dbReference>
<comment type="similarity">
    <text evidence="2">Belongs to the AOR/FOR family.</text>
</comment>
<dbReference type="SUPFAM" id="SSF48310">
    <property type="entry name" value="Aldehyde ferredoxin oxidoreductase, C-terminal domains"/>
    <property type="match status" value="1"/>
</dbReference>
<dbReference type="PANTHER" id="PTHR30038">
    <property type="entry name" value="ALDEHYDE FERREDOXIN OXIDOREDUCTASE"/>
    <property type="match status" value="1"/>
</dbReference>
<evidence type="ECO:0000256" key="6">
    <source>
        <dbReference type="ARBA" id="ARBA00023004"/>
    </source>
</evidence>
<gene>
    <name evidence="10" type="ORF">J2Z49_002418</name>
</gene>
<evidence type="ECO:0000256" key="2">
    <source>
        <dbReference type="ARBA" id="ARBA00011032"/>
    </source>
</evidence>
<evidence type="ECO:0000256" key="1">
    <source>
        <dbReference type="ARBA" id="ARBA00001966"/>
    </source>
</evidence>
<evidence type="ECO:0000256" key="8">
    <source>
        <dbReference type="ARBA" id="ARBA00049934"/>
    </source>
</evidence>
<dbReference type="Gene3D" id="1.10.599.10">
    <property type="entry name" value="Aldehyde Ferredoxin Oxidoreductase Protein, subunit A, domain 3"/>
    <property type="match status" value="1"/>
</dbReference>
<dbReference type="Gene3D" id="1.10.569.10">
    <property type="entry name" value="Aldehyde Ferredoxin Oxidoreductase Protein, subunit A, domain 2"/>
    <property type="match status" value="1"/>
</dbReference>
<evidence type="ECO:0000313" key="11">
    <source>
        <dbReference type="Proteomes" id="UP001225644"/>
    </source>
</evidence>
<keyword evidence="6" id="KW-0408">Iron</keyword>
<accession>A0ABU0B3K6</accession>
<keyword evidence="7" id="KW-0411">Iron-sulfur</keyword>
<sequence length="640" mass="70656">MAMGGYAGKILFVDLSRKKFWSEKLLPQLTRDYIGGSGLNYQLARDLIHPRSDPLAPESPVIIGVGPLVGLPVPSAAKFQATVRFPNPADESGKCFIGSASSGSRRFAAMLKKAGFDCMVITGRSERPAYLVVENGGVKLEDASGLWGKTNVYQTTRELMKKYPGAGVIAIGAAGENLVRFAIAITDMTSTLGRNGLGAVLGSKKLKAIVVRGEGEIKIADRKRLLEATRRIREEIEAHPLTRTHREIGLHASWHIYRITMNPGLWPVEKWDCLYGPAVARSAILKNLPCSRCILCCRSSFPVEGTGEGVEVTHTGTFLHLATIGQTLNLEDWRQAARLLHLCNCAGMSVVEFRGIIRYLSQVARSRRGEVEALKLEEGLPAYERLLNHLIFRQGIGNILAEGWVAMGRYFGEDPANHLSMIKGAACTYDARATKMDAPRFNMVVNPRGAMHGLAHSATSIPLQEPEVIVSSLEKMGLDKEAIERIIKGRYLNVGRLTRHVQDSGQVMDCLGVCIMYNIPGFLHLQNLAKIYSAATGLQTTAGELKRAGERVFNLLKVLNVREGFHRDDDSFPKIWLTEKNTPDGKEYLEDYYRQRRLEPQELQALLDDYYQERGWDPLTGCPTPETLAGLGLGRAAESL</sequence>
<dbReference type="InterPro" id="IPR001203">
    <property type="entry name" value="OxRdtase_Ald_Fedxn_C"/>
</dbReference>
<comment type="cofactor">
    <cofactor evidence="1">
        <name>[4Fe-4S] cluster</name>
        <dbReference type="ChEBI" id="CHEBI:49883"/>
    </cofactor>
</comment>
<dbReference type="PANTHER" id="PTHR30038:SF7">
    <property type="entry name" value="TUNGSTEN-CONTAINING GLYCERALDEHYDE-3-PHOSPHATE:FERREDOXIN OXIDOREDUCTASE"/>
    <property type="match status" value="1"/>
</dbReference>
<proteinExistence type="inferred from homology"/>
<dbReference type="InterPro" id="IPR036503">
    <property type="entry name" value="Ald_Fedxn_OxRdtase_N_sf"/>
</dbReference>
<keyword evidence="5 10" id="KW-0560">Oxidoreductase</keyword>
<organism evidence="10 11">
    <name type="scientific">Desulfofundulus luciae</name>
    <dbReference type="NCBI Taxonomy" id="74702"/>
    <lineage>
        <taxon>Bacteria</taxon>
        <taxon>Bacillati</taxon>
        <taxon>Bacillota</taxon>
        <taxon>Clostridia</taxon>
        <taxon>Eubacteriales</taxon>
        <taxon>Peptococcaceae</taxon>
        <taxon>Desulfofundulus</taxon>
    </lineage>
</organism>
<keyword evidence="3" id="KW-0004">4Fe-4S</keyword>
<comment type="cofactor">
    <cofactor evidence="8">
        <name>tungstopterin</name>
        <dbReference type="ChEBI" id="CHEBI:30402"/>
    </cofactor>
</comment>
<dbReference type="Pfam" id="PF01314">
    <property type="entry name" value="AFOR_C"/>
    <property type="match status" value="1"/>
</dbReference>
<evidence type="ECO:0000313" key="10">
    <source>
        <dbReference type="EMBL" id="MDQ0287297.1"/>
    </source>
</evidence>
<name>A0ABU0B3K6_9FIRM</name>
<dbReference type="Proteomes" id="UP001225644">
    <property type="component" value="Unassembled WGS sequence"/>
</dbReference>
<protein>
    <submittedName>
        <fullName evidence="10">Aldehyde:ferredoxin oxidoreductase</fullName>
        <ecNumber evidence="10">1.2.7.5</ecNumber>
    </submittedName>
</protein>
<feature type="domain" description="Aldehyde ferredoxin oxidoreductase N-terminal" evidence="9">
    <location>
        <begin position="6"/>
        <end position="215"/>
    </location>
</feature>
<dbReference type="InterPro" id="IPR013985">
    <property type="entry name" value="Ald_Fedxn_OxRdtase_dom3"/>
</dbReference>
<evidence type="ECO:0000256" key="5">
    <source>
        <dbReference type="ARBA" id="ARBA00023002"/>
    </source>
</evidence>
<dbReference type="EC" id="1.2.7.5" evidence="10"/>
<dbReference type="GO" id="GO:0033726">
    <property type="term" value="F:aldehyde ferredoxin oxidoreductase activity"/>
    <property type="evidence" value="ECO:0007669"/>
    <property type="project" value="UniProtKB-EC"/>
</dbReference>
<dbReference type="SUPFAM" id="SSF56228">
    <property type="entry name" value="Aldehyde ferredoxin oxidoreductase, N-terminal domain"/>
    <property type="match status" value="1"/>
</dbReference>
<evidence type="ECO:0000256" key="7">
    <source>
        <dbReference type="ARBA" id="ARBA00023014"/>
    </source>
</evidence>
<dbReference type="EMBL" id="JAUSUX010000023">
    <property type="protein sequence ID" value="MDQ0287297.1"/>
    <property type="molecule type" value="Genomic_DNA"/>
</dbReference>
<dbReference type="Gene3D" id="3.60.9.10">
    <property type="entry name" value="Aldehyde ferredoxin oxidoreductase, N-terminal domain"/>
    <property type="match status" value="1"/>
</dbReference>
<evidence type="ECO:0000259" key="9">
    <source>
        <dbReference type="SMART" id="SM00790"/>
    </source>
</evidence>
<evidence type="ECO:0000256" key="3">
    <source>
        <dbReference type="ARBA" id="ARBA00022485"/>
    </source>
</evidence>
<evidence type="ECO:0000256" key="4">
    <source>
        <dbReference type="ARBA" id="ARBA00022723"/>
    </source>
</evidence>